<dbReference type="RefSeq" id="XP_070904705.1">
    <property type="nucleotide sequence ID" value="XM_071044028.1"/>
</dbReference>
<keyword evidence="3" id="KW-1185">Reference proteome</keyword>
<evidence type="ECO:0000313" key="3">
    <source>
        <dbReference type="Proteomes" id="UP001610444"/>
    </source>
</evidence>
<feature type="region of interest" description="Disordered" evidence="1">
    <location>
        <begin position="145"/>
        <end position="165"/>
    </location>
</feature>
<gene>
    <name evidence="2" type="ORF">BJX68DRAFT_260985</name>
</gene>
<dbReference type="GeneID" id="98159192"/>
<evidence type="ECO:0000256" key="1">
    <source>
        <dbReference type="SAM" id="MobiDB-lite"/>
    </source>
</evidence>
<name>A0ABR4L653_9EURO</name>
<comment type="caution">
    <text evidence="2">The sequence shown here is derived from an EMBL/GenBank/DDBJ whole genome shotgun (WGS) entry which is preliminary data.</text>
</comment>
<dbReference type="EMBL" id="JBFXLR010000002">
    <property type="protein sequence ID" value="KAL2860014.1"/>
    <property type="molecule type" value="Genomic_DNA"/>
</dbReference>
<organism evidence="2 3">
    <name type="scientific">Aspergillus pseudodeflectus</name>
    <dbReference type="NCBI Taxonomy" id="176178"/>
    <lineage>
        <taxon>Eukaryota</taxon>
        <taxon>Fungi</taxon>
        <taxon>Dikarya</taxon>
        <taxon>Ascomycota</taxon>
        <taxon>Pezizomycotina</taxon>
        <taxon>Eurotiomycetes</taxon>
        <taxon>Eurotiomycetidae</taxon>
        <taxon>Eurotiales</taxon>
        <taxon>Aspergillaceae</taxon>
        <taxon>Aspergillus</taxon>
        <taxon>Aspergillus subgen. Nidulantes</taxon>
    </lineage>
</organism>
<protein>
    <submittedName>
        <fullName evidence="2">Uncharacterized protein</fullName>
    </submittedName>
</protein>
<evidence type="ECO:0000313" key="2">
    <source>
        <dbReference type="EMBL" id="KAL2860014.1"/>
    </source>
</evidence>
<dbReference type="Proteomes" id="UP001610444">
    <property type="component" value="Unassembled WGS sequence"/>
</dbReference>
<reference evidence="2 3" key="1">
    <citation type="submission" date="2024-07" db="EMBL/GenBank/DDBJ databases">
        <title>Section-level genome sequencing and comparative genomics of Aspergillus sections Usti and Cavernicolus.</title>
        <authorList>
            <consortium name="Lawrence Berkeley National Laboratory"/>
            <person name="Nybo J.L."/>
            <person name="Vesth T.C."/>
            <person name="Theobald S."/>
            <person name="Frisvad J.C."/>
            <person name="Larsen T.O."/>
            <person name="Kjaerboelling I."/>
            <person name="Rothschild-Mancinelli K."/>
            <person name="Lyhne E.K."/>
            <person name="Kogle M.E."/>
            <person name="Barry K."/>
            <person name="Clum A."/>
            <person name="Na H."/>
            <person name="Ledsgaard L."/>
            <person name="Lin J."/>
            <person name="Lipzen A."/>
            <person name="Kuo A."/>
            <person name="Riley R."/>
            <person name="Mondo S."/>
            <person name="LaButti K."/>
            <person name="Haridas S."/>
            <person name="Pangalinan J."/>
            <person name="Salamov A.A."/>
            <person name="Simmons B.A."/>
            <person name="Magnuson J.K."/>
            <person name="Chen J."/>
            <person name="Drula E."/>
            <person name="Henrissat B."/>
            <person name="Wiebenga A."/>
            <person name="Lubbers R.J."/>
            <person name="Gomes A.C."/>
            <person name="Macurrencykelacurrency M.R."/>
            <person name="Stajich J."/>
            <person name="Grigoriev I.V."/>
            <person name="Mortensen U.H."/>
            <person name="De vries R.P."/>
            <person name="Baker S.E."/>
            <person name="Andersen M.R."/>
        </authorList>
    </citation>
    <scope>NUCLEOTIDE SEQUENCE [LARGE SCALE GENOMIC DNA]</scope>
    <source>
        <strain evidence="2 3">CBS 756.74</strain>
    </source>
</reference>
<accession>A0ABR4L653</accession>
<proteinExistence type="predicted"/>
<sequence length="318" mass="35500">MPNDTDTNAEAYINSPSPGFLGSLASIPHSLLRRHTWRSRSSFLANTASEFHPAVFENLLDNYFLLTGITEGIFNAHFRDCMDDKDDPIAQWCAYDPAINLLLFHLGESQTHATVSPNFYVVVADALRDIDPQLRLQVRLLGAATQSAPAPPEERSAGRKQPTASWAPRNVPYAVNGDLPSVVLEVACSEIERRYKLQSDIRFWLRSCEGYVKTVLTMVICPGAERITIAKWEKDEAVGRARVMQRIEITRDKRSDTVNVAGGPLVIEFENLFSRPISADAEGDVIIGNDMLEQLARDIWLPEDELKHDDPAGADEHD</sequence>